<dbReference type="GO" id="GO:0032259">
    <property type="term" value="P:methylation"/>
    <property type="evidence" value="ECO:0007669"/>
    <property type="project" value="UniProtKB-KW"/>
</dbReference>
<evidence type="ECO:0000313" key="8">
    <source>
        <dbReference type="EMBL" id="BFH73633.1"/>
    </source>
</evidence>
<keyword evidence="3 6" id="KW-0808">Transferase</keyword>
<accession>A0AAT9GRX4</accession>
<dbReference type="InterPro" id="IPR003043">
    <property type="entry name" value="Uropor_MeTrfase_CS"/>
</dbReference>
<dbReference type="FunFam" id="3.40.1010.10:FF:000001">
    <property type="entry name" value="Siroheme synthase"/>
    <property type="match status" value="1"/>
</dbReference>
<comment type="similarity">
    <text evidence="6">Belongs to the precorrin methyltransferase family.</text>
</comment>
<dbReference type="GO" id="GO:0004851">
    <property type="term" value="F:uroporphyrin-III C-methyltransferase activity"/>
    <property type="evidence" value="ECO:0007669"/>
    <property type="project" value="UniProtKB-EC"/>
</dbReference>
<dbReference type="InterPro" id="IPR035996">
    <property type="entry name" value="4pyrrol_Methylase_sf"/>
</dbReference>
<dbReference type="SUPFAM" id="SSF53790">
    <property type="entry name" value="Tetrapyrrole methylase"/>
    <property type="match status" value="1"/>
</dbReference>
<dbReference type="NCBIfam" id="TIGR01469">
    <property type="entry name" value="cobA_cysG_Cterm"/>
    <property type="match status" value="1"/>
</dbReference>
<feature type="domain" description="Tetrapyrrole methylase" evidence="7">
    <location>
        <begin position="3"/>
        <end position="208"/>
    </location>
</feature>
<dbReference type="GO" id="GO:0019354">
    <property type="term" value="P:siroheme biosynthetic process"/>
    <property type="evidence" value="ECO:0007669"/>
    <property type="project" value="InterPro"/>
</dbReference>
<name>A0AAT9GRX4_9CREN</name>
<dbReference type="NCBIfam" id="NF004790">
    <property type="entry name" value="PRK06136.1"/>
    <property type="match status" value="1"/>
</dbReference>
<dbReference type="Pfam" id="PF00590">
    <property type="entry name" value="TP_methylase"/>
    <property type="match status" value="1"/>
</dbReference>
<dbReference type="InterPro" id="IPR014776">
    <property type="entry name" value="4pyrrole_Mease_sub2"/>
</dbReference>
<organism evidence="8">
    <name type="scientific">Sulfurisphaera javensis</name>
    <dbReference type="NCBI Taxonomy" id="2049879"/>
    <lineage>
        <taxon>Archaea</taxon>
        <taxon>Thermoproteota</taxon>
        <taxon>Thermoprotei</taxon>
        <taxon>Sulfolobales</taxon>
        <taxon>Sulfolobaceae</taxon>
        <taxon>Sulfurisphaera</taxon>
    </lineage>
</organism>
<evidence type="ECO:0000259" key="7">
    <source>
        <dbReference type="Pfam" id="PF00590"/>
    </source>
</evidence>
<keyword evidence="5" id="KW-0627">Porphyrin biosynthesis</keyword>
<evidence type="ECO:0000256" key="1">
    <source>
        <dbReference type="ARBA" id="ARBA00012162"/>
    </source>
</evidence>
<keyword evidence="4" id="KW-0949">S-adenosyl-L-methionine</keyword>
<reference evidence="8" key="1">
    <citation type="submission" date="2024-03" db="EMBL/GenBank/DDBJ databases">
        <title>Complete genome sequence of Sulfurisphaera javensis strain KD-1.</title>
        <authorList>
            <person name="Sakai H."/>
            <person name="Nur N."/>
            <person name="Suwanto A."/>
            <person name="Kurosawa N."/>
        </authorList>
    </citation>
    <scope>NUCLEOTIDE SEQUENCE</scope>
    <source>
        <strain evidence="8">KD-1</strain>
    </source>
</reference>
<proteinExistence type="inferred from homology"/>
<dbReference type="EMBL" id="AP031322">
    <property type="protein sequence ID" value="BFH73633.1"/>
    <property type="molecule type" value="Genomic_DNA"/>
</dbReference>
<dbReference type="PANTHER" id="PTHR45790:SF3">
    <property type="entry name" value="S-ADENOSYL-L-METHIONINE-DEPENDENT UROPORPHYRINOGEN III METHYLTRANSFERASE, CHLOROPLASTIC"/>
    <property type="match status" value="1"/>
</dbReference>
<dbReference type="PROSITE" id="PS00839">
    <property type="entry name" value="SUMT_1"/>
    <property type="match status" value="1"/>
</dbReference>
<protein>
    <recommendedName>
        <fullName evidence="1">uroporphyrinogen-III C-methyltransferase</fullName>
        <ecNumber evidence="1">2.1.1.107</ecNumber>
    </recommendedName>
</protein>
<dbReference type="InterPro" id="IPR014777">
    <property type="entry name" value="4pyrrole_Mease_sub1"/>
</dbReference>
<evidence type="ECO:0000256" key="4">
    <source>
        <dbReference type="ARBA" id="ARBA00022691"/>
    </source>
</evidence>
<evidence type="ECO:0000256" key="2">
    <source>
        <dbReference type="ARBA" id="ARBA00022603"/>
    </source>
</evidence>
<dbReference type="CDD" id="cd11642">
    <property type="entry name" value="SUMT"/>
    <property type="match status" value="1"/>
</dbReference>
<dbReference type="PROSITE" id="PS00840">
    <property type="entry name" value="SUMT_2"/>
    <property type="match status" value="1"/>
</dbReference>
<dbReference type="PANTHER" id="PTHR45790">
    <property type="entry name" value="SIROHEME SYNTHASE-RELATED"/>
    <property type="match status" value="1"/>
</dbReference>
<dbReference type="AlphaFoldDB" id="A0AAT9GRX4"/>
<sequence length="239" mass="26370">MGKVYIIGAGPGDPDLITLKAYNLIKKADVIIYDRLISKKLLQNTNAELIYVGKEIGDSELQDYINNLLVEKAKVKDIVVRLKGGDPYIFGRGEEECIYVMSNGIECEVVPGITSAIAVPAYAGIPVTSRLVSASSFTVITATRAYNKIIDKDYIPKKGTLVILMGIHVIKELEKVLLSIRDPKEKIAIIENGTTENQRVFIGTLDQLSKLVEENNVKSPAIIVVGDVVKLRDRLWKLT</sequence>
<evidence type="ECO:0000256" key="5">
    <source>
        <dbReference type="ARBA" id="ARBA00023244"/>
    </source>
</evidence>
<keyword evidence="2 6" id="KW-0489">Methyltransferase</keyword>
<evidence type="ECO:0000256" key="3">
    <source>
        <dbReference type="ARBA" id="ARBA00022679"/>
    </source>
</evidence>
<dbReference type="KEGG" id="sjv:SJAV_15770"/>
<dbReference type="InterPro" id="IPR050161">
    <property type="entry name" value="Siro_Cobalamin_biosynth"/>
</dbReference>
<evidence type="ECO:0000256" key="6">
    <source>
        <dbReference type="RuleBase" id="RU003960"/>
    </source>
</evidence>
<gene>
    <name evidence="8" type="primary">cobA</name>
    <name evidence="8" type="ORF">SJAV_15770</name>
</gene>
<dbReference type="Gene3D" id="3.40.1010.10">
    <property type="entry name" value="Cobalt-precorrin-4 Transmethylase, Domain 1"/>
    <property type="match status" value="1"/>
</dbReference>
<dbReference type="InterPro" id="IPR006366">
    <property type="entry name" value="CobA/CysG_C"/>
</dbReference>
<dbReference type="Gene3D" id="3.30.950.10">
    <property type="entry name" value="Methyltransferase, Cobalt-precorrin-4 Transmethylase, Domain 2"/>
    <property type="match status" value="1"/>
</dbReference>
<dbReference type="InterPro" id="IPR000878">
    <property type="entry name" value="4pyrrol_Mease"/>
</dbReference>
<dbReference type="EC" id="2.1.1.107" evidence="1"/>